<accession>A0AAJ6AMR4</accession>
<feature type="domain" description="ORF 12 gene product N-terminal" evidence="2">
    <location>
        <begin position="67"/>
        <end position="161"/>
    </location>
</feature>
<reference evidence="3 4" key="1">
    <citation type="submission" date="2023-03" db="EMBL/GenBank/DDBJ databases">
        <title>Complete genome sequences of several Auritidibacter ignavus strains isolated from ear infections.</title>
        <authorList>
            <person name="Baehr T."/>
            <person name="Baumhoegger A.M."/>
        </authorList>
    </citation>
    <scope>NUCLEOTIDE SEQUENCE [LARGE SCALE GENOMIC DNA]</scope>
    <source>
        <strain evidence="3 4">BABAE-6</strain>
    </source>
</reference>
<feature type="region of interest" description="Disordered" evidence="1">
    <location>
        <begin position="169"/>
        <end position="188"/>
    </location>
</feature>
<dbReference type="RefSeq" id="WP_146206703.1">
    <property type="nucleotide sequence ID" value="NZ_CP122561.1"/>
</dbReference>
<dbReference type="Gene3D" id="3.10.450.280">
    <property type="match status" value="1"/>
</dbReference>
<keyword evidence="4" id="KW-1185">Reference proteome</keyword>
<proteinExistence type="predicted"/>
<dbReference type="AlphaFoldDB" id="A0AAJ6AMR4"/>
<evidence type="ECO:0000313" key="4">
    <source>
        <dbReference type="Proteomes" id="UP001224674"/>
    </source>
</evidence>
<protein>
    <submittedName>
        <fullName evidence="3">Cpe/LpqF family protein</fullName>
    </submittedName>
</protein>
<evidence type="ECO:0000259" key="2">
    <source>
        <dbReference type="Pfam" id="PF18042"/>
    </source>
</evidence>
<dbReference type="EMBL" id="CP122566">
    <property type="protein sequence ID" value="WGH93668.1"/>
    <property type="molecule type" value="Genomic_DNA"/>
</dbReference>
<dbReference type="InterPro" id="IPR040846">
    <property type="entry name" value="ORF_12_N"/>
</dbReference>
<dbReference type="Proteomes" id="UP001224674">
    <property type="component" value="Chromosome"/>
</dbReference>
<evidence type="ECO:0000313" key="3">
    <source>
        <dbReference type="EMBL" id="WGH93668.1"/>
    </source>
</evidence>
<evidence type="ECO:0000256" key="1">
    <source>
        <dbReference type="SAM" id="MobiDB-lite"/>
    </source>
</evidence>
<organism evidence="3 4">
    <name type="scientific">Auritidibacter ignavus</name>
    <dbReference type="NCBI Taxonomy" id="678932"/>
    <lineage>
        <taxon>Bacteria</taxon>
        <taxon>Bacillati</taxon>
        <taxon>Actinomycetota</taxon>
        <taxon>Actinomycetes</taxon>
        <taxon>Micrococcales</taxon>
        <taxon>Micrococcaceae</taxon>
        <taxon>Auritidibacter</taxon>
    </lineage>
</organism>
<feature type="compositionally biased region" description="Acidic residues" evidence="1">
    <location>
        <begin position="179"/>
        <end position="188"/>
    </location>
</feature>
<sequence>MTFRYRAVHSPHTATSVSTRAHRGLALLAGLALVGSLGLSGCVESEHREATPDGNAAPTHVAPDHFPDNQLGDTGRWILNQINGNRAIDRSDWYDRVAPELTEQIPVDSLVGTLNAELRPQKPYVMTHYEQTDQASAMMTLTPDISAQPLDLHFSIDEAGRLTELWYRDTNDPSASADPSDEASADPS</sequence>
<feature type="region of interest" description="Disordered" evidence="1">
    <location>
        <begin position="45"/>
        <end position="65"/>
    </location>
</feature>
<dbReference type="Pfam" id="PF18042">
    <property type="entry name" value="ORF_12_N"/>
    <property type="match status" value="1"/>
</dbReference>
<gene>
    <name evidence="3" type="ORF">QDX21_02395</name>
</gene>
<name>A0AAJ6AMR4_9MICC</name>